<dbReference type="OMA" id="FITHKSK"/>
<gene>
    <name evidence="9" type="ORF">TA06200</name>
</gene>
<protein>
    <submittedName>
        <fullName evidence="9">Uncharacterized protein</fullName>
    </submittedName>
</protein>
<dbReference type="RefSeq" id="XP_953891.1">
    <property type="nucleotide sequence ID" value="XM_948798.1"/>
</dbReference>
<dbReference type="SUPFAM" id="SSF52540">
    <property type="entry name" value="P-loop containing nucleoside triphosphate hydrolases"/>
    <property type="match status" value="2"/>
</dbReference>
<dbReference type="OrthoDB" id="10265971at2759"/>
<dbReference type="VEuPathDB" id="PiroplasmaDB:TA06200"/>
<dbReference type="PANTHER" id="PTHR12172">
    <property type="entry name" value="CELL CYCLE CHECKPOINT PROTEIN RAD17"/>
    <property type="match status" value="1"/>
</dbReference>
<keyword evidence="4" id="KW-0227">DNA damage</keyword>
<feature type="region of interest" description="Disordered" evidence="8">
    <location>
        <begin position="668"/>
        <end position="694"/>
    </location>
</feature>
<evidence type="ECO:0000256" key="5">
    <source>
        <dbReference type="ARBA" id="ARBA00022840"/>
    </source>
</evidence>
<evidence type="ECO:0000256" key="6">
    <source>
        <dbReference type="ARBA" id="ARBA00023242"/>
    </source>
</evidence>
<reference evidence="9 10" key="1">
    <citation type="journal article" date="2005" name="Science">
        <title>Genome of the host-cell transforming parasite Theileria annulata compared with T. parva.</title>
        <authorList>
            <person name="Pain A."/>
            <person name="Renauld H."/>
            <person name="Berriman M."/>
            <person name="Murphy L."/>
            <person name="Yeats C.A."/>
            <person name="Weir W."/>
            <person name="Kerhornou A."/>
            <person name="Aslett M."/>
            <person name="Bishop R."/>
            <person name="Bouchier C."/>
            <person name="Cochet M."/>
            <person name="Coulson R.M.R."/>
            <person name="Cronin A."/>
            <person name="de Villiers E.P."/>
            <person name="Fraser A."/>
            <person name="Fosker N."/>
            <person name="Gardner M."/>
            <person name="Goble A."/>
            <person name="Griffiths-Jones S."/>
            <person name="Harris D.E."/>
            <person name="Katzer F."/>
            <person name="Larke N."/>
            <person name="Lord A."/>
            <person name="Maser P."/>
            <person name="McKellar S."/>
            <person name="Mooney P."/>
            <person name="Morton F."/>
            <person name="Nene V."/>
            <person name="O'Neil S."/>
            <person name="Price C."/>
            <person name="Quail M.A."/>
            <person name="Rabbinowitsch E."/>
            <person name="Rawlings N.D."/>
            <person name="Rutter S."/>
            <person name="Saunders D."/>
            <person name="Seeger K."/>
            <person name="Shah T."/>
            <person name="Squares R."/>
            <person name="Squares S."/>
            <person name="Tivey A."/>
            <person name="Walker A.R."/>
            <person name="Woodward J."/>
            <person name="Dobbelaere D.A.E."/>
            <person name="Langsley G."/>
            <person name="Rajandream M.A."/>
            <person name="McKeever D."/>
            <person name="Shiels B."/>
            <person name="Tait A."/>
            <person name="Barrell B.G."/>
            <person name="Hall N."/>
        </authorList>
    </citation>
    <scope>NUCLEOTIDE SEQUENCE [LARGE SCALE GENOMIC DNA]</scope>
    <source>
        <strain evidence="10">Ankara</strain>
    </source>
</reference>
<dbReference type="EMBL" id="CR940347">
    <property type="protein sequence ID" value="CAI73213.1"/>
    <property type="molecule type" value="Genomic_DNA"/>
</dbReference>
<evidence type="ECO:0000256" key="4">
    <source>
        <dbReference type="ARBA" id="ARBA00022763"/>
    </source>
</evidence>
<dbReference type="KEGG" id="tan:TA06200"/>
<sequence length="968" mass="111441">MSTDVDKPSENSLKLNTKDVSIEDSSTIFEKLDKLFTTFKNKKYYRKYKPKSQLITIPKFYYKFKNCYKSIDFNDIPYSPSTSRLEYNFLDIFFNLVRKGFGISQIVGSSGSGKTSICLRIAENFPGIALYLDTGGSIDPITSPHTHKFIPLRLYTCEELLLFLNHFESSLSEDKELSERLKIKARSVEMLIVDSLWIIDQLDKFQQQIFLYNLSSVLKRISFNYDICIIVCINSTVKSNTLKPIVKSELKGLIKETVSSFQTTKQPRNIYVKWNCNCNAQFLLSYKTLNFRPSNLSIEDSEYPLKLNEIYTYHPSDELPWRPPEVDQFRNFLISSKTRSTRDSSTGYINLCIIRGQTGSGKMTTIRKLCNDLRIRLIEYDPFNVVPNTQVEFDYTIDSVIRFLQSSLSRRCLRTTAPEKITTNEKILVGSRKIKRIKSEVSKYDGSGAGGLTGTMNSGGPEEGQLVLISDLPRGILNCKYSNLYPLQSLLREVVISDTMYPLVIVTSNSNEDYLILRRIMPPNYLKKSRCLLINIKEVTRAKMTSLLNVTKKNKLLNYLMDSSGGDIRYVINNMRFYQCDPNLDIDFECDSKEETIKDYILERNNLNNFDLLGKILYNKRIPAVLKVKNETPEEELTGDFKFLECFSLSRPINIQSSQSYETINMTSTPVKRKECSPRNSQSAVSRINSSRERQNPDSIPVIVKMFGLVSEFDFTRPVSYTRWPVLTPEPDVIRFRQTSDKMIPKLTRPVLYYSPEKMVDSIKSDSNYFANSIFDNYSDLYGHIDDCASMLKHFVIADVYQSNPKNINDSDVSRIFLAICIRAAADSNIYGFESHKQKFHTFITHKSKSEYIRAMFQDLRSESIGGDGSKLYSKDVLFTEIIPALSVATVSQNESSEDVTQTLSIDEDYNINDVMDKVEKILEGRQETVHKLKTLEQETIFTPKFNEILQEITNHYYSWDKHSQESI</sequence>
<name>Q4UI76_THEAN</name>
<comment type="similarity">
    <text evidence="2">Belongs to the rad17/RAD24 family.</text>
</comment>
<evidence type="ECO:0000256" key="8">
    <source>
        <dbReference type="SAM" id="MobiDB-lite"/>
    </source>
</evidence>
<keyword evidence="3" id="KW-0547">Nucleotide-binding</keyword>
<dbReference type="GO" id="GO:0006281">
    <property type="term" value="P:DNA repair"/>
    <property type="evidence" value="ECO:0007669"/>
    <property type="project" value="InterPro"/>
</dbReference>
<dbReference type="GO" id="GO:0003682">
    <property type="term" value="F:chromatin binding"/>
    <property type="evidence" value="ECO:0007669"/>
    <property type="project" value="TreeGrafter"/>
</dbReference>
<proteinExistence type="inferred from homology"/>
<comment type="subcellular location">
    <subcellularLocation>
        <location evidence="1">Nucleus</location>
    </subcellularLocation>
</comment>
<organism evidence="9 10">
    <name type="scientific">Theileria annulata</name>
    <dbReference type="NCBI Taxonomy" id="5874"/>
    <lineage>
        <taxon>Eukaryota</taxon>
        <taxon>Sar</taxon>
        <taxon>Alveolata</taxon>
        <taxon>Apicomplexa</taxon>
        <taxon>Aconoidasida</taxon>
        <taxon>Piroplasmida</taxon>
        <taxon>Theileriidae</taxon>
        <taxon>Theileria</taxon>
    </lineage>
</organism>
<dbReference type="InParanoid" id="Q4UI76"/>
<dbReference type="GO" id="GO:0033314">
    <property type="term" value="P:mitotic DNA replication checkpoint signaling"/>
    <property type="evidence" value="ECO:0007669"/>
    <property type="project" value="TreeGrafter"/>
</dbReference>
<dbReference type="GeneID" id="3863710"/>
<dbReference type="GO" id="GO:0003689">
    <property type="term" value="F:DNA clamp loader activity"/>
    <property type="evidence" value="ECO:0007669"/>
    <property type="project" value="TreeGrafter"/>
</dbReference>
<dbReference type="Gene3D" id="3.40.50.300">
    <property type="entry name" value="P-loop containing nucleotide triphosphate hydrolases"/>
    <property type="match status" value="1"/>
</dbReference>
<dbReference type="STRING" id="5874.Q4UI76"/>
<dbReference type="InterPro" id="IPR004582">
    <property type="entry name" value="Checkpoint_prot_Rad17_Rad24"/>
</dbReference>
<dbReference type="GO" id="GO:0005634">
    <property type="term" value="C:nucleus"/>
    <property type="evidence" value="ECO:0007669"/>
    <property type="project" value="UniProtKB-SubCell"/>
</dbReference>
<evidence type="ECO:0000256" key="7">
    <source>
        <dbReference type="ARBA" id="ARBA00023306"/>
    </source>
</evidence>
<dbReference type="GO" id="GO:0000077">
    <property type="term" value="P:DNA damage checkpoint signaling"/>
    <property type="evidence" value="ECO:0007669"/>
    <property type="project" value="TreeGrafter"/>
</dbReference>
<accession>Q4UI76</accession>
<feature type="compositionally biased region" description="Polar residues" evidence="8">
    <location>
        <begin position="678"/>
        <end position="689"/>
    </location>
</feature>
<dbReference type="eggNOG" id="ENOG502T6N6">
    <property type="taxonomic scope" value="Eukaryota"/>
</dbReference>
<dbReference type="GO" id="GO:0005524">
    <property type="term" value="F:ATP binding"/>
    <property type="evidence" value="ECO:0007669"/>
    <property type="project" value="UniProtKB-KW"/>
</dbReference>
<keyword evidence="10" id="KW-1185">Reference proteome</keyword>
<evidence type="ECO:0000313" key="9">
    <source>
        <dbReference type="EMBL" id="CAI73213.1"/>
    </source>
</evidence>
<evidence type="ECO:0000256" key="3">
    <source>
        <dbReference type="ARBA" id="ARBA00022741"/>
    </source>
</evidence>
<keyword evidence="7" id="KW-0131">Cell cycle</keyword>
<evidence type="ECO:0000256" key="2">
    <source>
        <dbReference type="ARBA" id="ARBA00006168"/>
    </source>
</evidence>
<dbReference type="InterPro" id="IPR027417">
    <property type="entry name" value="P-loop_NTPase"/>
</dbReference>
<evidence type="ECO:0000256" key="1">
    <source>
        <dbReference type="ARBA" id="ARBA00004123"/>
    </source>
</evidence>
<dbReference type="AlphaFoldDB" id="Q4UI76"/>
<dbReference type="PANTHER" id="PTHR12172:SF0">
    <property type="entry name" value="CELL CYCLE CHECKPOINT PROTEIN RAD17"/>
    <property type="match status" value="1"/>
</dbReference>
<dbReference type="Proteomes" id="UP000001950">
    <property type="component" value="Chromosome 1"/>
</dbReference>
<keyword evidence="5" id="KW-0067">ATP-binding</keyword>
<evidence type="ECO:0000313" key="10">
    <source>
        <dbReference type="Proteomes" id="UP000001950"/>
    </source>
</evidence>
<keyword evidence="6" id="KW-0539">Nucleus</keyword>